<evidence type="ECO:0000256" key="1">
    <source>
        <dbReference type="SAM" id="MobiDB-lite"/>
    </source>
</evidence>
<sequence>MSDTPEVTGVPAGTEPKTSEGTAAVVPSSPAGEQKQPGRQGDTVSPGDKKAVEGYAEPLALDTPILMPEGDGTFREVPIGSMADAYRERPTDEQREILNLYDRAFVKGEPAAVKEWVDRHMPQTPEAGDQPPEGAAGEVIQRLQERIDSLEGQVRRVTPVVTQITDQAELIRVGAKIKAGEKDFPFLAKAPNAAGMIVQGRRRLLNMASAQGMIKDFSPEKHPEIMAQIDKRVMEQTEGMLRKLVEAIGGTVPPGAPSPRVLDDQGRPTPQPAAGATGTPLTHKPPRYQMVPGGGYVDRMAPPPAVPQAPTPVPAYPVAPAPTGSPVGMEGVEQPVGPLTEQSFFDGLKRRVEELSTTL</sequence>
<feature type="region of interest" description="Disordered" evidence="1">
    <location>
        <begin position="320"/>
        <end position="348"/>
    </location>
</feature>
<accession>A0A0S8JIC8</accession>
<feature type="region of interest" description="Disordered" evidence="1">
    <location>
        <begin position="249"/>
        <end position="287"/>
    </location>
</feature>
<dbReference type="EMBL" id="LJVA01000065">
    <property type="protein sequence ID" value="KPL09545.1"/>
    <property type="molecule type" value="Genomic_DNA"/>
</dbReference>
<proteinExistence type="predicted"/>
<gene>
    <name evidence="2" type="ORF">AMJ71_06140</name>
</gene>
<evidence type="ECO:0000313" key="2">
    <source>
        <dbReference type="EMBL" id="KPL09545.1"/>
    </source>
</evidence>
<dbReference type="Proteomes" id="UP000051035">
    <property type="component" value="Unassembled WGS sequence"/>
</dbReference>
<dbReference type="AlphaFoldDB" id="A0A0S8JIC8"/>
<reference evidence="2 3" key="1">
    <citation type="journal article" date="2015" name="Microbiome">
        <title>Genomic resolution of linkages in carbon, nitrogen, and sulfur cycling among widespread estuary sediment bacteria.</title>
        <authorList>
            <person name="Baker B.J."/>
            <person name="Lazar C.S."/>
            <person name="Teske A.P."/>
            <person name="Dick G.J."/>
        </authorList>
    </citation>
    <scope>NUCLEOTIDE SEQUENCE [LARGE SCALE GENOMIC DNA]</scope>
    <source>
        <strain evidence="2">SM1_40</strain>
    </source>
</reference>
<feature type="region of interest" description="Disordered" evidence="1">
    <location>
        <begin position="1"/>
        <end position="54"/>
    </location>
</feature>
<protein>
    <submittedName>
        <fullName evidence="2">Uncharacterized protein</fullName>
    </submittedName>
</protein>
<organism evidence="2 3">
    <name type="scientific">candidate division TA06 bacterium SM1_40</name>
    <dbReference type="NCBI Taxonomy" id="1703773"/>
    <lineage>
        <taxon>Bacteria</taxon>
        <taxon>Bacteria division TA06</taxon>
    </lineage>
</organism>
<comment type="caution">
    <text evidence="2">The sequence shown here is derived from an EMBL/GenBank/DDBJ whole genome shotgun (WGS) entry which is preliminary data.</text>
</comment>
<evidence type="ECO:0000313" key="3">
    <source>
        <dbReference type="Proteomes" id="UP000051035"/>
    </source>
</evidence>
<name>A0A0S8JIC8_UNCT6</name>